<evidence type="ECO:0000313" key="3">
    <source>
        <dbReference type="Proteomes" id="UP001221757"/>
    </source>
</evidence>
<dbReference type="EMBL" id="JARKIE010000211">
    <property type="protein sequence ID" value="KAJ7666309.1"/>
    <property type="molecule type" value="Genomic_DNA"/>
</dbReference>
<evidence type="ECO:0000256" key="1">
    <source>
        <dbReference type="SAM" id="MobiDB-lite"/>
    </source>
</evidence>
<sequence>MASSSSSSSPSSSTSEYLREPVSLVYPSASTSFRPPEKPCRPFRIVMQPTMQQQQKRKRSLMDGTGSEQRSYPAGEMNQYPGVREPAVREPLVISSPVSSFGPSGKLKAKPPKPYISSEDLLAALQTSCIEDPEVDFSGSYLLTGPDADTLSDKQRVQAVAHDIWKATGYRFTVKDHPPSERGHKTRLWCSQDEARRSKHRGTGDVPRVSKQGEVFAKQRYPCRSRLMISCIPEEAPRGARAVTVRMHHYMRHDSYLEGEAAGPVPVAPSPVAPMSHFFSVIKKPLPAHLVGRVDGPPPPALREQEGEWELRPQTEPDPSPSPSPHIAPALSPRFSPHFAPAPPPIDPQLEQHRHPHPHHQPHAHPPPTQPPLSSAPSQLPAPHPPQHTPPHAPQLPPAADLDFERRMRTHIARIRDFCDGLEYQVQFHDQHMLAALERDAAPFFALLDNCLRAEGRHDNPAR</sequence>
<feature type="region of interest" description="Disordered" evidence="1">
    <location>
        <begin position="1"/>
        <end position="20"/>
    </location>
</feature>
<accession>A0AAD7CVM5</accession>
<proteinExistence type="predicted"/>
<feature type="compositionally biased region" description="Low complexity" evidence="1">
    <location>
        <begin position="1"/>
        <end position="15"/>
    </location>
</feature>
<comment type="caution">
    <text evidence="2">The sequence shown here is derived from an EMBL/GenBank/DDBJ whole genome shotgun (WGS) entry which is preliminary data.</text>
</comment>
<dbReference type="Proteomes" id="UP001221757">
    <property type="component" value="Unassembled WGS sequence"/>
</dbReference>
<organism evidence="2 3">
    <name type="scientific">Mycena rosella</name>
    <name type="common">Pink bonnet</name>
    <name type="synonym">Agaricus rosellus</name>
    <dbReference type="NCBI Taxonomy" id="1033263"/>
    <lineage>
        <taxon>Eukaryota</taxon>
        <taxon>Fungi</taxon>
        <taxon>Dikarya</taxon>
        <taxon>Basidiomycota</taxon>
        <taxon>Agaricomycotina</taxon>
        <taxon>Agaricomycetes</taxon>
        <taxon>Agaricomycetidae</taxon>
        <taxon>Agaricales</taxon>
        <taxon>Marasmiineae</taxon>
        <taxon>Mycenaceae</taxon>
        <taxon>Mycena</taxon>
    </lineage>
</organism>
<feature type="compositionally biased region" description="Low complexity" evidence="1">
    <location>
        <begin position="327"/>
        <end position="339"/>
    </location>
</feature>
<feature type="compositionally biased region" description="Basic residues" evidence="1">
    <location>
        <begin position="354"/>
        <end position="363"/>
    </location>
</feature>
<dbReference type="AlphaFoldDB" id="A0AAD7CVM5"/>
<evidence type="ECO:0000313" key="2">
    <source>
        <dbReference type="EMBL" id="KAJ7666309.1"/>
    </source>
</evidence>
<name>A0AAD7CVM5_MYCRO</name>
<feature type="region of interest" description="Disordered" evidence="1">
    <location>
        <begin position="28"/>
        <end position="81"/>
    </location>
</feature>
<keyword evidence="3" id="KW-1185">Reference proteome</keyword>
<feature type="compositionally biased region" description="Basic and acidic residues" evidence="1">
    <location>
        <begin position="303"/>
        <end position="315"/>
    </location>
</feature>
<feature type="compositionally biased region" description="Pro residues" evidence="1">
    <location>
        <begin position="316"/>
        <end position="326"/>
    </location>
</feature>
<feature type="compositionally biased region" description="Pro residues" evidence="1">
    <location>
        <begin position="380"/>
        <end position="397"/>
    </location>
</feature>
<protein>
    <submittedName>
        <fullName evidence="2">Uncharacterized protein</fullName>
    </submittedName>
</protein>
<reference evidence="2" key="1">
    <citation type="submission" date="2023-03" db="EMBL/GenBank/DDBJ databases">
        <title>Massive genome expansion in bonnet fungi (Mycena s.s.) driven by repeated elements and novel gene families across ecological guilds.</title>
        <authorList>
            <consortium name="Lawrence Berkeley National Laboratory"/>
            <person name="Harder C.B."/>
            <person name="Miyauchi S."/>
            <person name="Viragh M."/>
            <person name="Kuo A."/>
            <person name="Thoen E."/>
            <person name="Andreopoulos B."/>
            <person name="Lu D."/>
            <person name="Skrede I."/>
            <person name="Drula E."/>
            <person name="Henrissat B."/>
            <person name="Morin E."/>
            <person name="Kohler A."/>
            <person name="Barry K."/>
            <person name="LaButti K."/>
            <person name="Morin E."/>
            <person name="Salamov A."/>
            <person name="Lipzen A."/>
            <person name="Mereny Z."/>
            <person name="Hegedus B."/>
            <person name="Baldrian P."/>
            <person name="Stursova M."/>
            <person name="Weitz H."/>
            <person name="Taylor A."/>
            <person name="Grigoriev I.V."/>
            <person name="Nagy L.G."/>
            <person name="Martin F."/>
            <person name="Kauserud H."/>
        </authorList>
    </citation>
    <scope>NUCLEOTIDE SEQUENCE</scope>
    <source>
        <strain evidence="2">CBHHK067</strain>
    </source>
</reference>
<feature type="region of interest" description="Disordered" evidence="1">
    <location>
        <begin position="291"/>
        <end position="399"/>
    </location>
</feature>
<gene>
    <name evidence="2" type="ORF">B0H17DRAFT_1090110</name>
</gene>